<dbReference type="InterPro" id="IPR040221">
    <property type="entry name" value="CDCA7/CDA7L"/>
</dbReference>
<keyword evidence="10" id="KW-0472">Membrane</keyword>
<keyword evidence="3" id="KW-0963">Cytoplasm</keyword>
<dbReference type="PANTHER" id="PTHR31169">
    <property type="entry name" value="OS05G0300700 PROTEIN"/>
    <property type="match status" value="1"/>
</dbReference>
<name>A0AAN9J8T1_CLITE</name>
<evidence type="ECO:0000313" key="12">
    <source>
        <dbReference type="EMBL" id="KAK7293641.1"/>
    </source>
</evidence>
<evidence type="ECO:0000256" key="6">
    <source>
        <dbReference type="ARBA" id="ARBA00022843"/>
    </source>
</evidence>
<evidence type="ECO:0000256" key="5">
    <source>
        <dbReference type="ARBA" id="ARBA00022553"/>
    </source>
</evidence>
<dbReference type="GO" id="GO:0005737">
    <property type="term" value="C:cytoplasm"/>
    <property type="evidence" value="ECO:0007669"/>
    <property type="project" value="UniProtKB-SubCell"/>
</dbReference>
<dbReference type="GO" id="GO:0006355">
    <property type="term" value="P:regulation of DNA-templated transcription"/>
    <property type="evidence" value="ECO:0007669"/>
    <property type="project" value="InterPro"/>
</dbReference>
<keyword evidence="13" id="KW-1185">Reference proteome</keyword>
<keyword evidence="8" id="KW-0804">Transcription</keyword>
<protein>
    <recommendedName>
        <fullName evidence="11">Zinc-finger domain-containing protein</fullName>
    </recommendedName>
</protein>
<evidence type="ECO:0000259" key="11">
    <source>
        <dbReference type="Pfam" id="PF10497"/>
    </source>
</evidence>
<dbReference type="Proteomes" id="UP001359559">
    <property type="component" value="Unassembled WGS sequence"/>
</dbReference>
<keyword evidence="4" id="KW-1017">Isopeptide bond</keyword>
<keyword evidence="9" id="KW-0539">Nucleus</keyword>
<dbReference type="AlphaFoldDB" id="A0AAN9J8T1"/>
<dbReference type="EMBL" id="JAYKXN010000004">
    <property type="protein sequence ID" value="KAK7293641.1"/>
    <property type="molecule type" value="Genomic_DNA"/>
</dbReference>
<evidence type="ECO:0000256" key="8">
    <source>
        <dbReference type="ARBA" id="ARBA00023163"/>
    </source>
</evidence>
<evidence type="ECO:0000256" key="9">
    <source>
        <dbReference type="ARBA" id="ARBA00023242"/>
    </source>
</evidence>
<keyword evidence="7" id="KW-0805">Transcription regulation</keyword>
<keyword evidence="5" id="KW-0597">Phosphoprotein</keyword>
<evidence type="ECO:0000313" key="13">
    <source>
        <dbReference type="Proteomes" id="UP001359559"/>
    </source>
</evidence>
<evidence type="ECO:0000256" key="3">
    <source>
        <dbReference type="ARBA" id="ARBA00022490"/>
    </source>
</evidence>
<feature type="transmembrane region" description="Helical" evidence="10">
    <location>
        <begin position="116"/>
        <end position="138"/>
    </location>
</feature>
<comment type="caution">
    <text evidence="12">The sequence shown here is derived from an EMBL/GenBank/DDBJ whole genome shotgun (WGS) entry which is preliminary data.</text>
</comment>
<organism evidence="12 13">
    <name type="scientific">Clitoria ternatea</name>
    <name type="common">Butterfly pea</name>
    <dbReference type="NCBI Taxonomy" id="43366"/>
    <lineage>
        <taxon>Eukaryota</taxon>
        <taxon>Viridiplantae</taxon>
        <taxon>Streptophyta</taxon>
        <taxon>Embryophyta</taxon>
        <taxon>Tracheophyta</taxon>
        <taxon>Spermatophyta</taxon>
        <taxon>Magnoliopsida</taxon>
        <taxon>eudicotyledons</taxon>
        <taxon>Gunneridae</taxon>
        <taxon>Pentapetalae</taxon>
        <taxon>rosids</taxon>
        <taxon>fabids</taxon>
        <taxon>Fabales</taxon>
        <taxon>Fabaceae</taxon>
        <taxon>Papilionoideae</taxon>
        <taxon>50 kb inversion clade</taxon>
        <taxon>NPAAA clade</taxon>
        <taxon>indigoferoid/millettioid clade</taxon>
        <taxon>Phaseoleae</taxon>
        <taxon>Clitoria</taxon>
    </lineage>
</organism>
<evidence type="ECO:0000256" key="1">
    <source>
        <dbReference type="ARBA" id="ARBA00004123"/>
    </source>
</evidence>
<keyword evidence="10" id="KW-1133">Transmembrane helix</keyword>
<evidence type="ECO:0000256" key="2">
    <source>
        <dbReference type="ARBA" id="ARBA00004496"/>
    </source>
</evidence>
<reference evidence="12 13" key="1">
    <citation type="submission" date="2024-01" db="EMBL/GenBank/DDBJ databases">
        <title>The genomes of 5 underutilized Papilionoideae crops provide insights into root nodulation and disease resistance.</title>
        <authorList>
            <person name="Yuan L."/>
        </authorList>
    </citation>
    <scope>NUCLEOTIDE SEQUENCE [LARGE SCALE GENOMIC DNA]</scope>
    <source>
        <strain evidence="12">LY-2023</strain>
        <tissue evidence="12">Leaf</tissue>
    </source>
</reference>
<proteinExistence type="predicted"/>
<keyword evidence="10" id="KW-0812">Transmembrane</keyword>
<dbReference type="PANTHER" id="PTHR31169:SF8">
    <property type="entry name" value="ZINC-FINGER DOMAIN OF MONOAMINE-OXIDASE A REPRESSOR R1 PROTEIN"/>
    <property type="match status" value="1"/>
</dbReference>
<accession>A0AAN9J8T1</accession>
<dbReference type="Pfam" id="PF10497">
    <property type="entry name" value="zf-4CXXC_R1"/>
    <property type="match status" value="1"/>
</dbReference>
<evidence type="ECO:0000256" key="10">
    <source>
        <dbReference type="SAM" id="Phobius"/>
    </source>
</evidence>
<dbReference type="GO" id="GO:0005634">
    <property type="term" value="C:nucleus"/>
    <property type="evidence" value="ECO:0007669"/>
    <property type="project" value="UniProtKB-SubCell"/>
</dbReference>
<evidence type="ECO:0000256" key="4">
    <source>
        <dbReference type="ARBA" id="ARBA00022499"/>
    </source>
</evidence>
<dbReference type="InterPro" id="IPR018866">
    <property type="entry name" value="Znf-4CXXC_R1"/>
</dbReference>
<comment type="subcellular location">
    <subcellularLocation>
        <location evidence="2">Cytoplasm</location>
    </subcellularLocation>
    <subcellularLocation>
        <location evidence="1">Nucleus</location>
    </subcellularLocation>
</comment>
<evidence type="ECO:0000256" key="7">
    <source>
        <dbReference type="ARBA" id="ARBA00023015"/>
    </source>
</evidence>
<sequence length="150" mass="17067">MFFHCIPLLSAIALISRIAPPLIGLAGLLHHFVCTQLLVLCLQIKCARSTFALGVLLQIRYGQRVEEVELLANWICPKCKGNYNCGICWKERGEQPTGKLAHEEEDVPKVDKVVFLFYYFNMIMIPCLKLLVYVSGFLKTLDLLLVREIL</sequence>
<keyword evidence="6" id="KW-0832">Ubl conjugation</keyword>
<gene>
    <name evidence="12" type="ORF">RJT34_16513</name>
</gene>
<feature type="domain" description="Zinc-finger" evidence="11">
    <location>
        <begin position="40"/>
        <end position="104"/>
    </location>
</feature>